<dbReference type="PANTHER" id="PTHR46310:SF7">
    <property type="entry name" value="AMIDASE 1"/>
    <property type="match status" value="1"/>
</dbReference>
<dbReference type="AlphaFoldDB" id="A0A2I0J683"/>
<dbReference type="PANTHER" id="PTHR46310">
    <property type="entry name" value="AMIDASE 1"/>
    <property type="match status" value="1"/>
</dbReference>
<name>A0A2I0J683_PUNGR</name>
<evidence type="ECO:0000313" key="1">
    <source>
        <dbReference type="EMBL" id="PKI51563.1"/>
    </source>
</evidence>
<organism evidence="1 2">
    <name type="scientific">Punica granatum</name>
    <name type="common">Pomegranate</name>
    <dbReference type="NCBI Taxonomy" id="22663"/>
    <lineage>
        <taxon>Eukaryota</taxon>
        <taxon>Viridiplantae</taxon>
        <taxon>Streptophyta</taxon>
        <taxon>Embryophyta</taxon>
        <taxon>Tracheophyta</taxon>
        <taxon>Spermatophyta</taxon>
        <taxon>Magnoliopsida</taxon>
        <taxon>eudicotyledons</taxon>
        <taxon>Gunneridae</taxon>
        <taxon>Pentapetalae</taxon>
        <taxon>rosids</taxon>
        <taxon>malvids</taxon>
        <taxon>Myrtales</taxon>
        <taxon>Lythraceae</taxon>
        <taxon>Punica</taxon>
    </lineage>
</organism>
<sequence>MKVVMTKKLVDYVRPSQIIIAEDCFQLLSIPKDRVAQVLAKSVEKTFGGHVVKKTTLGDYVKDNVPSLDCFMSKGDIGRRWKGLLGGMMLPLGLEGHWQELVGRSPTQLAASIAAWQKSSFTFGVFVLIKASEYQKGLKLPANPRYRD</sequence>
<comment type="caution">
    <text evidence="1">The sequence shown here is derived from an EMBL/GenBank/DDBJ whole genome shotgun (WGS) entry which is preliminary data.</text>
</comment>
<proteinExistence type="predicted"/>
<reference evidence="1 2" key="1">
    <citation type="submission" date="2017-11" db="EMBL/GenBank/DDBJ databases">
        <title>De-novo sequencing of pomegranate (Punica granatum L.) genome.</title>
        <authorList>
            <person name="Akparov Z."/>
            <person name="Amiraslanov A."/>
            <person name="Hajiyeva S."/>
            <person name="Abbasov M."/>
            <person name="Kaur K."/>
            <person name="Hamwieh A."/>
            <person name="Solovyev V."/>
            <person name="Salamov A."/>
            <person name="Braich B."/>
            <person name="Kosarev P."/>
            <person name="Mahmoud A."/>
            <person name="Hajiyev E."/>
            <person name="Babayeva S."/>
            <person name="Izzatullayeva V."/>
            <person name="Mammadov A."/>
            <person name="Mammadov A."/>
            <person name="Sharifova S."/>
            <person name="Ojaghi J."/>
            <person name="Eynullazada K."/>
            <person name="Bayramov B."/>
            <person name="Abdulazimova A."/>
            <person name="Shahmuradov I."/>
        </authorList>
    </citation>
    <scope>NUCLEOTIDE SEQUENCE [LARGE SCALE GENOMIC DNA]</scope>
    <source>
        <strain evidence="2">cv. AG2017</strain>
        <tissue evidence="1">Leaf</tissue>
    </source>
</reference>
<dbReference type="Proteomes" id="UP000233551">
    <property type="component" value="Unassembled WGS sequence"/>
</dbReference>
<dbReference type="STRING" id="22663.A0A2I0J683"/>
<evidence type="ECO:0000313" key="2">
    <source>
        <dbReference type="Proteomes" id="UP000233551"/>
    </source>
</evidence>
<gene>
    <name evidence="1" type="ORF">CRG98_028123</name>
</gene>
<protein>
    <submittedName>
        <fullName evidence="1">Uncharacterized protein</fullName>
    </submittedName>
</protein>
<keyword evidence="2" id="KW-1185">Reference proteome</keyword>
<accession>A0A2I0J683</accession>
<dbReference type="EMBL" id="PGOL01002006">
    <property type="protein sequence ID" value="PKI51563.1"/>
    <property type="molecule type" value="Genomic_DNA"/>
</dbReference>